<organism evidence="2 3">
    <name type="scientific">Rubricoccus marinus</name>
    <dbReference type="NCBI Taxonomy" id="716817"/>
    <lineage>
        <taxon>Bacteria</taxon>
        <taxon>Pseudomonadati</taxon>
        <taxon>Rhodothermota</taxon>
        <taxon>Rhodothermia</taxon>
        <taxon>Rhodothermales</taxon>
        <taxon>Rubricoccaceae</taxon>
        <taxon>Rubricoccus</taxon>
    </lineage>
</organism>
<reference evidence="2 3" key="1">
    <citation type="submission" date="2016-11" db="EMBL/GenBank/DDBJ databases">
        <title>Study of marine rhodopsin-containing bacteria.</title>
        <authorList>
            <person name="Yoshizawa S."/>
            <person name="Kumagai Y."/>
            <person name="Kogure K."/>
        </authorList>
    </citation>
    <scope>NUCLEOTIDE SEQUENCE [LARGE SCALE GENOMIC DNA]</scope>
    <source>
        <strain evidence="2 3">SG-29</strain>
    </source>
</reference>
<accession>A0A259U2C6</accession>
<dbReference type="EMBL" id="MQWB01000001">
    <property type="protein sequence ID" value="OZC04132.1"/>
    <property type="molecule type" value="Genomic_DNA"/>
</dbReference>
<keyword evidence="1" id="KW-0732">Signal</keyword>
<protein>
    <recommendedName>
        <fullName evidence="4">Outer membrane protein beta-barrel domain-containing protein</fullName>
    </recommendedName>
</protein>
<evidence type="ECO:0008006" key="4">
    <source>
        <dbReference type="Google" id="ProtNLM"/>
    </source>
</evidence>
<gene>
    <name evidence="2" type="ORF">BSZ36_14760</name>
</gene>
<proteinExistence type="predicted"/>
<keyword evidence="3" id="KW-1185">Reference proteome</keyword>
<name>A0A259U2C6_9BACT</name>
<dbReference type="AlphaFoldDB" id="A0A259U2C6"/>
<dbReference type="Proteomes" id="UP000216446">
    <property type="component" value="Unassembled WGS sequence"/>
</dbReference>
<dbReference type="RefSeq" id="WP_094550265.1">
    <property type="nucleotide sequence ID" value="NZ_MQWB01000001.1"/>
</dbReference>
<comment type="caution">
    <text evidence="2">The sequence shown here is derived from an EMBL/GenBank/DDBJ whole genome shotgun (WGS) entry which is preliminary data.</text>
</comment>
<feature type="chain" id="PRO_5012130246" description="Outer membrane protein beta-barrel domain-containing protein" evidence="1">
    <location>
        <begin position="19"/>
        <end position="177"/>
    </location>
</feature>
<evidence type="ECO:0000313" key="2">
    <source>
        <dbReference type="EMBL" id="OZC04132.1"/>
    </source>
</evidence>
<evidence type="ECO:0000313" key="3">
    <source>
        <dbReference type="Proteomes" id="UP000216446"/>
    </source>
</evidence>
<dbReference type="InParanoid" id="A0A259U2C6"/>
<feature type="signal peptide" evidence="1">
    <location>
        <begin position="1"/>
        <end position="18"/>
    </location>
</feature>
<evidence type="ECO:0000256" key="1">
    <source>
        <dbReference type="SAM" id="SignalP"/>
    </source>
</evidence>
<sequence length="177" mass="17989">MRLPAAALLVLLATGASAQVRLSAGATLPLAGSLGPVWEEQPGARGTITFSAYGGEVRLALDLAMHDAAEGEATPEAAPDFLAVNATLGWGPVLDLGPVRLSPGAEVGAGRFAFDDDGEFGGNLSSESELLAGAYVRAGVPLAGRVEAWAETGVRRTFFSTPQTTAGAAGGLTLRLW</sequence>